<keyword evidence="1" id="KW-0472">Membrane</keyword>
<gene>
    <name evidence="3" type="ORF">OC842_005807</name>
</gene>
<organism evidence="3 4">
    <name type="scientific">Tilletia horrida</name>
    <dbReference type="NCBI Taxonomy" id="155126"/>
    <lineage>
        <taxon>Eukaryota</taxon>
        <taxon>Fungi</taxon>
        <taxon>Dikarya</taxon>
        <taxon>Basidiomycota</taxon>
        <taxon>Ustilaginomycotina</taxon>
        <taxon>Exobasidiomycetes</taxon>
        <taxon>Tilletiales</taxon>
        <taxon>Tilletiaceae</taxon>
        <taxon>Tilletia</taxon>
    </lineage>
</organism>
<protein>
    <submittedName>
        <fullName evidence="3">Uncharacterized protein</fullName>
    </submittedName>
</protein>
<evidence type="ECO:0000256" key="1">
    <source>
        <dbReference type="SAM" id="Phobius"/>
    </source>
</evidence>
<keyword evidence="2" id="KW-0732">Signal</keyword>
<name>A0AAN6G788_9BASI</name>
<feature type="chain" id="PRO_5043030966" evidence="2">
    <location>
        <begin position="19"/>
        <end position="154"/>
    </location>
</feature>
<dbReference type="EMBL" id="JAPDMQ010000446">
    <property type="protein sequence ID" value="KAK0524540.1"/>
    <property type="molecule type" value="Genomic_DNA"/>
</dbReference>
<evidence type="ECO:0000313" key="4">
    <source>
        <dbReference type="Proteomes" id="UP001176521"/>
    </source>
</evidence>
<keyword evidence="1" id="KW-0812">Transmembrane</keyword>
<reference evidence="3" key="1">
    <citation type="journal article" date="2023" name="PhytoFront">
        <title>Draft Genome Resources of Seven Strains of Tilletia horrida, Causal Agent of Kernel Smut of Rice.</title>
        <authorList>
            <person name="Khanal S."/>
            <person name="Antony Babu S."/>
            <person name="Zhou X.G."/>
        </authorList>
    </citation>
    <scope>NUCLEOTIDE SEQUENCE</scope>
    <source>
        <strain evidence="3">TX3</strain>
    </source>
</reference>
<dbReference type="Proteomes" id="UP001176521">
    <property type="component" value="Unassembled WGS sequence"/>
</dbReference>
<accession>A0AAN6G788</accession>
<proteinExistence type="predicted"/>
<feature type="signal peptide" evidence="2">
    <location>
        <begin position="1"/>
        <end position="18"/>
    </location>
</feature>
<evidence type="ECO:0000313" key="3">
    <source>
        <dbReference type="EMBL" id="KAK0524540.1"/>
    </source>
</evidence>
<sequence>MRASIAIALAAVAGSVQALPQAAPSSSSSSTISLPTSFATPSFSVSNTFTPVTTFATPEDTKPTTIFGTGPNGSPYSFSYNVPATAVPVVSKPDLESTLAAQGYPVTQQPLSPPTQNLQVNKGGSLLGRNMAPVFSFGGFVAAAVGAGAAMLLM</sequence>
<comment type="caution">
    <text evidence="3">The sequence shown here is derived from an EMBL/GenBank/DDBJ whole genome shotgun (WGS) entry which is preliminary data.</text>
</comment>
<dbReference type="AlphaFoldDB" id="A0AAN6G788"/>
<keyword evidence="4" id="KW-1185">Reference proteome</keyword>
<keyword evidence="1" id="KW-1133">Transmembrane helix</keyword>
<evidence type="ECO:0000256" key="2">
    <source>
        <dbReference type="SAM" id="SignalP"/>
    </source>
</evidence>
<feature type="transmembrane region" description="Helical" evidence="1">
    <location>
        <begin position="134"/>
        <end position="153"/>
    </location>
</feature>